<protein>
    <submittedName>
        <fullName evidence="1">Uncharacterized protein</fullName>
    </submittedName>
</protein>
<dbReference type="AlphaFoldDB" id="A0A0K8J5E0"/>
<sequence length="117" mass="13926">MKKYNIPAFIRKYELFISKRVLYFNYSKHIVSTMKPELQIQNAKGRPVAIIACSGDDSVPVENTYILKECADYADVWIRDSWEHFIVKDCNFKNVEEDTEYCDYIKQFIQKVVERQN</sequence>
<gene>
    <name evidence="1" type="ORF">SD1D_1345</name>
</gene>
<evidence type="ECO:0000313" key="1">
    <source>
        <dbReference type="EMBL" id="CUH92891.1"/>
    </source>
</evidence>
<evidence type="ECO:0000313" key="2">
    <source>
        <dbReference type="Proteomes" id="UP000196053"/>
    </source>
</evidence>
<organism evidence="1 2">
    <name type="scientific">Herbinix luporum</name>
    <dbReference type="NCBI Taxonomy" id="1679721"/>
    <lineage>
        <taxon>Bacteria</taxon>
        <taxon>Bacillati</taxon>
        <taxon>Bacillota</taxon>
        <taxon>Clostridia</taxon>
        <taxon>Lachnospirales</taxon>
        <taxon>Lachnospiraceae</taxon>
        <taxon>Herbinix</taxon>
    </lineage>
</organism>
<dbReference type="Proteomes" id="UP000196053">
    <property type="component" value="Chromosome I"/>
</dbReference>
<reference evidence="2" key="1">
    <citation type="submission" date="2015-09" db="EMBL/GenBank/DDBJ databases">
        <authorList>
            <person name="Wibberg D."/>
        </authorList>
    </citation>
    <scope>NUCLEOTIDE SEQUENCE [LARGE SCALE GENOMIC DNA]</scope>
    <source>
        <strain evidence="2">SD1D</strain>
    </source>
</reference>
<name>A0A0K8J5E0_9FIRM</name>
<proteinExistence type="predicted"/>
<accession>A0A0K8J5E0</accession>
<dbReference type="OrthoDB" id="9776685at2"/>
<dbReference type="EMBL" id="LN879430">
    <property type="protein sequence ID" value="CUH92891.1"/>
    <property type="molecule type" value="Genomic_DNA"/>
</dbReference>
<keyword evidence="2" id="KW-1185">Reference proteome</keyword>
<dbReference type="RefSeq" id="WP_058258223.1">
    <property type="nucleotide sequence ID" value="NZ_JANWKB010000052.1"/>
</dbReference>
<dbReference type="KEGG" id="hsd:SD1D_1345"/>